<dbReference type="EMBL" id="NAJO01000001">
    <property type="protein sequence ID" value="OQO15281.1"/>
    <property type="molecule type" value="Genomic_DNA"/>
</dbReference>
<dbReference type="Proteomes" id="UP000192596">
    <property type="component" value="Unassembled WGS sequence"/>
</dbReference>
<dbReference type="InParanoid" id="A0A1V8TVH7"/>
<name>A0A1V8TVH7_9PEZI</name>
<accession>A0A1V8TVH7</accession>
<keyword evidence="2" id="KW-1185">Reference proteome</keyword>
<gene>
    <name evidence="1" type="ORF">B0A48_00664</name>
</gene>
<evidence type="ECO:0000313" key="2">
    <source>
        <dbReference type="Proteomes" id="UP000192596"/>
    </source>
</evidence>
<proteinExistence type="predicted"/>
<evidence type="ECO:0000313" key="1">
    <source>
        <dbReference type="EMBL" id="OQO15281.1"/>
    </source>
</evidence>
<organism evidence="1 2">
    <name type="scientific">Cryoendolithus antarcticus</name>
    <dbReference type="NCBI Taxonomy" id="1507870"/>
    <lineage>
        <taxon>Eukaryota</taxon>
        <taxon>Fungi</taxon>
        <taxon>Dikarya</taxon>
        <taxon>Ascomycota</taxon>
        <taxon>Pezizomycotina</taxon>
        <taxon>Dothideomycetes</taxon>
        <taxon>Dothideomycetidae</taxon>
        <taxon>Cladosporiales</taxon>
        <taxon>Cladosporiaceae</taxon>
        <taxon>Cryoendolithus</taxon>
    </lineage>
</organism>
<protein>
    <submittedName>
        <fullName evidence="1">Uncharacterized protein</fullName>
    </submittedName>
</protein>
<reference evidence="2" key="1">
    <citation type="submission" date="2017-03" db="EMBL/GenBank/DDBJ databases">
        <title>Genomes of endolithic fungi from Antarctica.</title>
        <authorList>
            <person name="Coleine C."/>
            <person name="Masonjones S."/>
            <person name="Stajich J.E."/>
        </authorList>
    </citation>
    <scope>NUCLEOTIDE SEQUENCE [LARGE SCALE GENOMIC DNA]</scope>
    <source>
        <strain evidence="2">CCFEE 5527</strain>
    </source>
</reference>
<dbReference type="AlphaFoldDB" id="A0A1V8TVH7"/>
<comment type="caution">
    <text evidence="1">The sequence shown here is derived from an EMBL/GenBank/DDBJ whole genome shotgun (WGS) entry which is preliminary data.</text>
</comment>
<sequence>MVRALEAFSKIKCPGTVTFAWHAIKNTGEDPVTKGQAERLQDQFATLLETLDAKCVKTCPFWGTT</sequence>